<organism evidence="6 7">
    <name type="scientific">Ooceraea biroi</name>
    <name type="common">Clonal raider ant</name>
    <name type="synonym">Cerapachys biroi</name>
    <dbReference type="NCBI Taxonomy" id="2015173"/>
    <lineage>
        <taxon>Eukaryota</taxon>
        <taxon>Metazoa</taxon>
        <taxon>Ecdysozoa</taxon>
        <taxon>Arthropoda</taxon>
        <taxon>Hexapoda</taxon>
        <taxon>Insecta</taxon>
        <taxon>Pterygota</taxon>
        <taxon>Neoptera</taxon>
        <taxon>Endopterygota</taxon>
        <taxon>Hymenoptera</taxon>
        <taxon>Apocrita</taxon>
        <taxon>Aculeata</taxon>
        <taxon>Formicoidea</taxon>
        <taxon>Formicidae</taxon>
        <taxon>Dorylinae</taxon>
        <taxon>Ooceraea</taxon>
    </lineage>
</organism>
<keyword evidence="3" id="KW-0964">Secreted</keyword>
<comment type="subcellular location">
    <subcellularLocation>
        <location evidence="1">Secreted</location>
    </subcellularLocation>
</comment>
<dbReference type="Pfam" id="PF03227">
    <property type="entry name" value="GILT"/>
    <property type="match status" value="1"/>
</dbReference>
<dbReference type="GO" id="GO:0016671">
    <property type="term" value="F:oxidoreductase activity, acting on a sulfur group of donors, disulfide as acceptor"/>
    <property type="evidence" value="ECO:0007669"/>
    <property type="project" value="InterPro"/>
</dbReference>
<evidence type="ECO:0000256" key="1">
    <source>
        <dbReference type="ARBA" id="ARBA00004613"/>
    </source>
</evidence>
<keyword evidence="7" id="KW-1185">Reference proteome</keyword>
<keyword evidence="4" id="KW-0732">Signal</keyword>
<dbReference type="InterPro" id="IPR004911">
    <property type="entry name" value="Interferon-induced_GILT"/>
</dbReference>
<evidence type="ECO:0000256" key="5">
    <source>
        <dbReference type="ARBA" id="ARBA00023180"/>
    </source>
</evidence>
<dbReference type="AlphaFoldDB" id="A0A026WNC5"/>
<dbReference type="PANTHER" id="PTHR13234:SF8">
    <property type="entry name" value="GAMMA-INTERFERON-INDUCIBLE LYSOSOMAL THIOL REDUCTASE"/>
    <property type="match status" value="1"/>
</dbReference>
<dbReference type="Proteomes" id="UP000053097">
    <property type="component" value="Unassembled WGS sequence"/>
</dbReference>
<dbReference type="EMBL" id="KK107152">
    <property type="protein sequence ID" value="EZA57131.1"/>
    <property type="molecule type" value="Genomic_DNA"/>
</dbReference>
<evidence type="ECO:0000256" key="4">
    <source>
        <dbReference type="ARBA" id="ARBA00022729"/>
    </source>
</evidence>
<comment type="similarity">
    <text evidence="2">Belongs to the GILT family.</text>
</comment>
<evidence type="ECO:0000256" key="3">
    <source>
        <dbReference type="ARBA" id="ARBA00022525"/>
    </source>
</evidence>
<sequence>MLFSLCSSSVFFDRVFSEEHKGEADVERALLFRYPNKKRVRNLFQAQSSESRETLENSGELDTSIVNVDVYYEALCSDSMRFIANQIMPSYDELKQHLNITFVPYGKASHTRESETGPWQFTCQHGAAECRGNKAHSCAMHAIQSSEEAHDHQEMMVKLVHCAMTAQSPSTAVPKCAKDNGLSEDTRKIISNCISGPLGDELLAASGDKTDAFQSPLKFVPAVVINGEYTQENQDLAIRNFPKLICQQLPENQKPDLCKNVN</sequence>
<dbReference type="OrthoDB" id="958254at2759"/>
<accession>A0A026WNC5</accession>
<protein>
    <submittedName>
        <fullName evidence="6">Gamma-interferon-inducible lysosomal thiol reductase</fullName>
    </submittedName>
</protein>
<evidence type="ECO:0000313" key="7">
    <source>
        <dbReference type="Proteomes" id="UP000053097"/>
    </source>
</evidence>
<evidence type="ECO:0000256" key="2">
    <source>
        <dbReference type="ARBA" id="ARBA00005679"/>
    </source>
</evidence>
<proteinExistence type="inferred from homology"/>
<evidence type="ECO:0000313" key="6">
    <source>
        <dbReference type="EMBL" id="EZA57131.1"/>
    </source>
</evidence>
<keyword evidence="5" id="KW-0325">Glycoprotein</keyword>
<dbReference type="GO" id="GO:0005576">
    <property type="term" value="C:extracellular region"/>
    <property type="evidence" value="ECO:0007669"/>
    <property type="project" value="UniProtKB-SubCell"/>
</dbReference>
<dbReference type="OMA" id="YIEAQCP"/>
<dbReference type="PANTHER" id="PTHR13234">
    <property type="entry name" value="GAMMA-INTERFERON INDUCIBLE LYSOSOMAL THIOL REDUCTASE GILT"/>
    <property type="match status" value="1"/>
</dbReference>
<reference evidence="6 7" key="1">
    <citation type="journal article" date="2014" name="Curr. Biol.">
        <title>The genome of the clonal raider ant Cerapachys biroi.</title>
        <authorList>
            <person name="Oxley P.R."/>
            <person name="Ji L."/>
            <person name="Fetter-Pruneda I."/>
            <person name="McKenzie S.K."/>
            <person name="Li C."/>
            <person name="Hu H."/>
            <person name="Zhang G."/>
            <person name="Kronauer D.J."/>
        </authorList>
    </citation>
    <scope>NUCLEOTIDE SEQUENCE [LARGE SCALE GENOMIC DNA]</scope>
</reference>
<name>A0A026WNC5_OOCBI</name>
<gene>
    <name evidence="6" type="ORF">X777_01737</name>
</gene>